<name>A0A0S2DQV3_LYSEN</name>
<sequence length="141" mass="15671">MKQKHFVFFAALLVVATGVPCAAADLPTTCDDDASAAVRSELFRNSRTANLYRATVNGDKESATALAVEIGKTHPDYVKCINRLGAENGDPIAQYNYSTWLTESKDEVTRLRGMYWLRRAATANHELAKEKLAEYRSGKRK</sequence>
<gene>
    <name evidence="1" type="ORF">GLE_5528</name>
</gene>
<dbReference type="AlphaFoldDB" id="A0A0S2DQV3"/>
<proteinExistence type="predicted"/>
<dbReference type="Gene3D" id="1.25.40.10">
    <property type="entry name" value="Tetratricopeptide repeat domain"/>
    <property type="match status" value="1"/>
</dbReference>
<protein>
    <submittedName>
        <fullName evidence="1">Uncharacterized protein</fullName>
    </submittedName>
</protein>
<dbReference type="OrthoDB" id="5958230at2"/>
<dbReference type="KEGG" id="lez:GLE_5528"/>
<dbReference type="Proteomes" id="UP000061569">
    <property type="component" value="Chromosome"/>
</dbReference>
<reference evidence="1 2" key="1">
    <citation type="submission" date="2015-11" db="EMBL/GenBank/DDBJ databases">
        <title>Genome sequences of Lysobacter enzymogenes strain C3 and Lysobacter antibioticus ATCC 29479.</title>
        <authorList>
            <person name="Kobayashi D.Y."/>
        </authorList>
    </citation>
    <scope>NUCLEOTIDE SEQUENCE [LARGE SCALE GENOMIC DNA]</scope>
    <source>
        <strain evidence="1 2">C3</strain>
    </source>
</reference>
<accession>A0A0S2DQV3</accession>
<dbReference type="InterPro" id="IPR011990">
    <property type="entry name" value="TPR-like_helical_dom_sf"/>
</dbReference>
<organism evidence="1 2">
    <name type="scientific">Lysobacter enzymogenes</name>
    <dbReference type="NCBI Taxonomy" id="69"/>
    <lineage>
        <taxon>Bacteria</taxon>
        <taxon>Pseudomonadati</taxon>
        <taxon>Pseudomonadota</taxon>
        <taxon>Gammaproteobacteria</taxon>
        <taxon>Lysobacterales</taxon>
        <taxon>Lysobacteraceae</taxon>
        <taxon>Lysobacter</taxon>
    </lineage>
</organism>
<dbReference type="PATRIC" id="fig|69.6.peg.5444"/>
<evidence type="ECO:0000313" key="1">
    <source>
        <dbReference type="EMBL" id="ALN60869.1"/>
    </source>
</evidence>
<dbReference type="EMBL" id="CP013140">
    <property type="protein sequence ID" value="ALN60869.1"/>
    <property type="molecule type" value="Genomic_DNA"/>
</dbReference>
<evidence type="ECO:0000313" key="2">
    <source>
        <dbReference type="Proteomes" id="UP000061569"/>
    </source>
</evidence>